<dbReference type="InterPro" id="IPR032466">
    <property type="entry name" value="Metal_Hydrolase"/>
</dbReference>
<reference evidence="1" key="1">
    <citation type="submission" date="2018-05" db="EMBL/GenBank/DDBJ databases">
        <authorList>
            <person name="Lanie J.A."/>
            <person name="Ng W.-L."/>
            <person name="Kazmierczak K.M."/>
            <person name="Andrzejewski T.M."/>
            <person name="Davidsen T.M."/>
            <person name="Wayne K.J."/>
            <person name="Tettelin H."/>
            <person name="Glass J.I."/>
            <person name="Rusch D."/>
            <person name="Podicherti R."/>
            <person name="Tsui H.-C.T."/>
            <person name="Winkler M.E."/>
        </authorList>
    </citation>
    <scope>NUCLEOTIDE SEQUENCE</scope>
</reference>
<proteinExistence type="predicted"/>
<dbReference type="AlphaFoldDB" id="A0A382QUG7"/>
<feature type="non-terminal residue" evidence="1">
    <location>
        <position position="329"/>
    </location>
</feature>
<gene>
    <name evidence="1" type="ORF">METZ01_LOCUS341359</name>
</gene>
<feature type="non-terminal residue" evidence="1">
    <location>
        <position position="1"/>
    </location>
</feature>
<dbReference type="Gene3D" id="3.20.20.140">
    <property type="entry name" value="Metal-dependent hydrolases"/>
    <property type="match status" value="2"/>
</dbReference>
<evidence type="ECO:0008006" key="2">
    <source>
        <dbReference type="Google" id="ProtNLM"/>
    </source>
</evidence>
<name>A0A382QUG7_9ZZZZ</name>
<protein>
    <recommendedName>
        <fullName evidence="2">Amidohydrolase 3 domain-containing protein</fullName>
    </recommendedName>
</protein>
<dbReference type="SUPFAM" id="SSF51556">
    <property type="entry name" value="Metallo-dependent hydrolases"/>
    <property type="match status" value="1"/>
</dbReference>
<accession>A0A382QUG7</accession>
<sequence length="329" mass="36779">YWLEAFEEAGVSPNIGSYLGGGTLRRCAMDMDMNPSSVKQRATMRRVMAEAMEDGAFGVSYALIYPPDCYADVDEIVDVCEVVGRYDGTYITHLRSEAGEIFSALDEAFEIGVRAAVPVEIYHLKAAGRDNWDKMPRVIERIDAARTGGLDVTADMYPYAASGTGLTSVLPPWAMASGRLYENLQDPAQRARIRKAVLKPDGRWEAMVSQHGEDGVMPIGFKRPQNQQYVGLKLSEISRMRGQDWFDTVCDLVLSERQSISTIYFAMTEDNLRLQLQQPWIKISTDAGGYDPGWGRPFGPVHPRGYGTYPRVLGRFVREQRVITLEDAV</sequence>
<organism evidence="1">
    <name type="scientific">marine metagenome</name>
    <dbReference type="NCBI Taxonomy" id="408172"/>
    <lineage>
        <taxon>unclassified sequences</taxon>
        <taxon>metagenomes</taxon>
        <taxon>ecological metagenomes</taxon>
    </lineage>
</organism>
<dbReference type="EMBL" id="UINC01116633">
    <property type="protein sequence ID" value="SVC88505.1"/>
    <property type="molecule type" value="Genomic_DNA"/>
</dbReference>
<evidence type="ECO:0000313" key="1">
    <source>
        <dbReference type="EMBL" id="SVC88505.1"/>
    </source>
</evidence>